<proteinExistence type="predicted"/>
<evidence type="ECO:0000313" key="1">
    <source>
        <dbReference type="EMBL" id="ETR65431.1"/>
    </source>
</evidence>
<feature type="non-terminal residue" evidence="1">
    <location>
        <position position="326"/>
    </location>
</feature>
<organism evidence="1 2">
    <name type="scientific">Candidatus Magnetoglobus multicellularis str. Araruama</name>
    <dbReference type="NCBI Taxonomy" id="890399"/>
    <lineage>
        <taxon>Bacteria</taxon>
        <taxon>Pseudomonadati</taxon>
        <taxon>Thermodesulfobacteriota</taxon>
        <taxon>Desulfobacteria</taxon>
        <taxon>Desulfobacterales</taxon>
        <taxon>Desulfobacteraceae</taxon>
        <taxon>Candidatus Magnetoglobus</taxon>
    </lineage>
</organism>
<dbReference type="AlphaFoldDB" id="A0A1V1NS90"/>
<reference evidence="2" key="1">
    <citation type="submission" date="2012-11" db="EMBL/GenBank/DDBJ databases">
        <authorList>
            <person name="Lucero-Rivera Y.E."/>
            <person name="Tovar-Ramirez D."/>
        </authorList>
    </citation>
    <scope>NUCLEOTIDE SEQUENCE [LARGE SCALE GENOMIC DNA]</scope>
    <source>
        <strain evidence="2">Araruama</strain>
    </source>
</reference>
<evidence type="ECO:0000313" key="2">
    <source>
        <dbReference type="Proteomes" id="UP000189670"/>
    </source>
</evidence>
<comment type="caution">
    <text evidence="1">The sequence shown here is derived from an EMBL/GenBank/DDBJ whole genome shotgun (WGS) entry which is preliminary data.</text>
</comment>
<protein>
    <recommendedName>
        <fullName evidence="3">Cadherin domain-containing protein</fullName>
    </recommendedName>
</protein>
<gene>
    <name evidence="1" type="ORF">OMM_14263</name>
</gene>
<dbReference type="EMBL" id="ATBP01002827">
    <property type="protein sequence ID" value="ETR65431.1"/>
    <property type="molecule type" value="Genomic_DNA"/>
</dbReference>
<dbReference type="Proteomes" id="UP000189670">
    <property type="component" value="Unassembled WGS sequence"/>
</dbReference>
<accession>A0A1V1NS90</accession>
<name>A0A1V1NS90_9BACT</name>
<evidence type="ECO:0008006" key="3">
    <source>
        <dbReference type="Google" id="ProtNLM"/>
    </source>
</evidence>
<feature type="non-terminal residue" evidence="1">
    <location>
        <position position="1"/>
    </location>
</feature>
<sequence length="326" mass="35764">WATDIDSGTDSSVSNISFITAYVTNEALFSEIPVVYSNGTLHFSPAPNRNGVAFVTIYLQDNDRNIKSENARFMILVEPVNDPPSFEGKNVSSVEDDPLQTFENWATDIVKGPIDEYSQSIRFEVTQCTNPELFSELPQISPEGHLTYLTAPDKNGLATIDVLIQDSGTENNVGIIQSFDIEVIPQNDPPSYTPGNTLFSYDEDTTCRTIESWASNLSKGPVNENLQHISFTVTTDNDQLFDSLPTVSSTGDLSFCFKADMHGIVFIDVTIQDDGGSLNNGQNIGNTETIAMQLKDINDCPSFVKGQNQVVPSDSGYVSLTRWASN</sequence>